<name>A0A9P9FN48_9HYPO</name>
<evidence type="ECO:0008006" key="4">
    <source>
        <dbReference type="Google" id="ProtNLM"/>
    </source>
</evidence>
<dbReference type="Proteomes" id="UP000738349">
    <property type="component" value="Unassembled WGS sequence"/>
</dbReference>
<sequence length="516" mass="57705">MVVLTGPPALPSKAIRLLFAVLVVILFLYTNRLSRSQARNIKIDLNGLAAEGPPAEEQYLNRLKKEYGLTNHTAWSAWRIRTLEQDSEPESVTNLNADFHSNEFNSIDVDNPIRSQLVAQRQLDVTVPGGPLPAQVDASDFLFAVSTSYEKVKEADFAMVKNWARYLTGGNRFGNGATFLLVLDQSPEHQADELSEILKFQGIDAHITTTTARMSPAERYLGMMQIVKDLAGKLAQKGHRKKWFGILDDRVFLPNLSYLQQRLFSYNSDRDVYVGVPSERADWAIGDGFATTYGGGAVFLTLSALSRIPGLPCIAEKGKSHNKGWDNVLQDCLTHHTDMVMHVLPSFYSPSDNDEYAARTDSYETGVMPLALHHPEDRHQLTPSTAHLVTDVCGESCFLQRYRFTDNWILVNGYAVTEYPDGMNMADMPGSGAGRKAVIGPLLVDDDGIKRKMLFYTGRRRVWRLLDSVRDSDGSVWQAYVKRASVEDTPSFKRSTDELMDSVIVLIWETAASSRQ</sequence>
<protein>
    <recommendedName>
        <fullName evidence="4">Glycosyltransferase family 31 protein</fullName>
    </recommendedName>
</protein>
<comment type="caution">
    <text evidence="2">The sequence shown here is derived from an EMBL/GenBank/DDBJ whole genome shotgun (WGS) entry which is preliminary data.</text>
</comment>
<dbReference type="Gene3D" id="3.90.550.50">
    <property type="match status" value="1"/>
</dbReference>
<accession>A0A9P9FN48</accession>
<keyword evidence="3" id="KW-1185">Reference proteome</keyword>
<keyword evidence="1" id="KW-0472">Membrane</keyword>
<gene>
    <name evidence="2" type="ORF">EDB81DRAFT_253925</name>
</gene>
<keyword evidence="1" id="KW-1133">Transmembrane helix</keyword>
<evidence type="ECO:0000313" key="3">
    <source>
        <dbReference type="Proteomes" id="UP000738349"/>
    </source>
</evidence>
<dbReference type="OrthoDB" id="414175at2759"/>
<dbReference type="EMBL" id="JAGMUV010000003">
    <property type="protein sequence ID" value="KAH7165466.1"/>
    <property type="molecule type" value="Genomic_DNA"/>
</dbReference>
<evidence type="ECO:0000256" key="1">
    <source>
        <dbReference type="SAM" id="Phobius"/>
    </source>
</evidence>
<feature type="transmembrane region" description="Helical" evidence="1">
    <location>
        <begin position="14"/>
        <end position="30"/>
    </location>
</feature>
<dbReference type="AlphaFoldDB" id="A0A9P9FN48"/>
<evidence type="ECO:0000313" key="2">
    <source>
        <dbReference type="EMBL" id="KAH7165466.1"/>
    </source>
</evidence>
<reference evidence="2" key="1">
    <citation type="journal article" date="2021" name="Nat. Commun.">
        <title>Genetic determinants of endophytism in the Arabidopsis root mycobiome.</title>
        <authorList>
            <person name="Mesny F."/>
            <person name="Miyauchi S."/>
            <person name="Thiergart T."/>
            <person name="Pickel B."/>
            <person name="Atanasova L."/>
            <person name="Karlsson M."/>
            <person name="Huettel B."/>
            <person name="Barry K.W."/>
            <person name="Haridas S."/>
            <person name="Chen C."/>
            <person name="Bauer D."/>
            <person name="Andreopoulos W."/>
            <person name="Pangilinan J."/>
            <person name="LaButti K."/>
            <person name="Riley R."/>
            <person name="Lipzen A."/>
            <person name="Clum A."/>
            <person name="Drula E."/>
            <person name="Henrissat B."/>
            <person name="Kohler A."/>
            <person name="Grigoriev I.V."/>
            <person name="Martin F.M."/>
            <person name="Hacquard S."/>
        </authorList>
    </citation>
    <scope>NUCLEOTIDE SEQUENCE</scope>
    <source>
        <strain evidence="2">MPI-CAGE-AT-0147</strain>
    </source>
</reference>
<keyword evidence="1" id="KW-0812">Transmembrane</keyword>
<organism evidence="2 3">
    <name type="scientific">Dactylonectria macrodidyma</name>
    <dbReference type="NCBI Taxonomy" id="307937"/>
    <lineage>
        <taxon>Eukaryota</taxon>
        <taxon>Fungi</taxon>
        <taxon>Dikarya</taxon>
        <taxon>Ascomycota</taxon>
        <taxon>Pezizomycotina</taxon>
        <taxon>Sordariomycetes</taxon>
        <taxon>Hypocreomycetidae</taxon>
        <taxon>Hypocreales</taxon>
        <taxon>Nectriaceae</taxon>
        <taxon>Dactylonectria</taxon>
    </lineage>
</organism>
<proteinExistence type="predicted"/>